<sequence>MRSQHLIHLDLQQKNSKTRHKTNHPHPAVARQAPLRWCSLYYLQFVAPNSLFSFRKIWLAIALCWPGRT</sequence>
<gene>
    <name evidence="1" type="ORF">GGP41_006152</name>
</gene>
<name>A0A8H5ZJ42_COCSA</name>
<proteinExistence type="predicted"/>
<dbReference type="EMBL" id="WNKQ01000009">
    <property type="protein sequence ID" value="KAF5849184.1"/>
    <property type="molecule type" value="Genomic_DNA"/>
</dbReference>
<dbReference type="Proteomes" id="UP000624244">
    <property type="component" value="Unassembled WGS sequence"/>
</dbReference>
<evidence type="ECO:0000313" key="1">
    <source>
        <dbReference type="EMBL" id="KAF5849184.1"/>
    </source>
</evidence>
<organism evidence="1 2">
    <name type="scientific">Cochliobolus sativus</name>
    <name type="common">Common root rot and spot blotch fungus</name>
    <name type="synonym">Bipolaris sorokiniana</name>
    <dbReference type="NCBI Taxonomy" id="45130"/>
    <lineage>
        <taxon>Eukaryota</taxon>
        <taxon>Fungi</taxon>
        <taxon>Dikarya</taxon>
        <taxon>Ascomycota</taxon>
        <taxon>Pezizomycotina</taxon>
        <taxon>Dothideomycetes</taxon>
        <taxon>Pleosporomycetidae</taxon>
        <taxon>Pleosporales</taxon>
        <taxon>Pleosporineae</taxon>
        <taxon>Pleosporaceae</taxon>
        <taxon>Bipolaris</taxon>
    </lineage>
</organism>
<evidence type="ECO:0000313" key="2">
    <source>
        <dbReference type="Proteomes" id="UP000624244"/>
    </source>
</evidence>
<reference evidence="1" key="1">
    <citation type="submission" date="2019-11" db="EMBL/GenBank/DDBJ databases">
        <title>Bipolaris sorokiniana Genome sequencing.</title>
        <authorList>
            <person name="Wang H."/>
        </authorList>
    </citation>
    <scope>NUCLEOTIDE SEQUENCE</scope>
</reference>
<protein>
    <submittedName>
        <fullName evidence="1">Uncharacterized protein</fullName>
    </submittedName>
</protein>
<accession>A0A8H5ZJ42</accession>
<dbReference type="AlphaFoldDB" id="A0A8H5ZJ42"/>
<comment type="caution">
    <text evidence="1">The sequence shown here is derived from an EMBL/GenBank/DDBJ whole genome shotgun (WGS) entry which is preliminary data.</text>
</comment>